<reference evidence="1" key="1">
    <citation type="submission" date="2021-03" db="EMBL/GenBank/DDBJ databases">
        <authorList>
            <person name="Bekaert M."/>
        </authorList>
    </citation>
    <scope>NUCLEOTIDE SEQUENCE</scope>
</reference>
<evidence type="ECO:0000313" key="2">
    <source>
        <dbReference type="Proteomes" id="UP000683360"/>
    </source>
</evidence>
<dbReference type="Proteomes" id="UP000683360">
    <property type="component" value="Unassembled WGS sequence"/>
</dbReference>
<dbReference type="AlphaFoldDB" id="A0A8S3SEJ8"/>
<evidence type="ECO:0000313" key="1">
    <source>
        <dbReference type="EMBL" id="CAG2218063.1"/>
    </source>
</evidence>
<gene>
    <name evidence="1" type="ORF">MEDL_31729</name>
</gene>
<name>A0A8S3SEJ8_MYTED</name>
<sequence>MSLRSGVTFGQLDLTCVVIYGIECIKCTDASLKGSSTPFVLQHFDSTHRHPECDKAQKTKPDSGVTLQSCMDDPGHDQVNKCGILVGTVNVSIQTQFVDVKDFPIHFLIRGCFVVENTFRDGCYRDKQIIDQQRSVLSNFFKDIMSLQFGEVDAKLCVNKADSSRTWGTNVSNSNNLSTWGPNASKRIECIKCTDALLKSPSVPFVLQRFDSTHRNPECEKAQTAKPDLGVKLQNCMEVPGHDQVNTCGRLVGTVNISLQTQLVDVKAVCIRNDVYTYCLIGMQCVLCVDIKADLSAADNVDFIDKISALRNQECGKKITANTLLSCEHRGLKCGTIYGDVVLRQAYFSLDIPTTVTISGCLKVENGTEAGCSKDLNTLNENREILVNFLNDKIGSLNMQTSNFTEGKICIIRLPYGTGGNEEYQMVPDQSHEIVIEYIKCKLNFPAKVVCNINDACANCVVDKHASGFALDRRVFQSVVEEINMINTCSNATNQTYSTILPCKTAQGNPRVQRCGEFNGTIILDLHSFQRNMLTEIIARGCFDVDKKTKTGCNTDPFMLNEQKANLENFLVKAKARIILQVVNVTNGQFCTNPSSTTRRIEKATNKSILATEESKNMSAMLKFEYCSILVFVIFIFTTECLQCIDGTFVSTSVPPTFQSYIKTLEKDINTPKCANATSGSKSGSITIGPCEDNPPNNRMNKCGTLTGTINLTHLTTDLDIKATVTARGCFAVDKNIEEGCYTERNMLNDQKIVLVKKFGKGIELFQIQIGDINNGKLCISRSNTVCYSPVVLMLLTLKLKLIGLFIE</sequence>
<keyword evidence="2" id="KW-1185">Reference proteome</keyword>
<comment type="caution">
    <text evidence="1">The sequence shown here is derived from an EMBL/GenBank/DDBJ whole genome shotgun (WGS) entry which is preliminary data.</text>
</comment>
<dbReference type="EMBL" id="CAJPWZ010001585">
    <property type="protein sequence ID" value="CAG2218063.1"/>
    <property type="molecule type" value="Genomic_DNA"/>
</dbReference>
<accession>A0A8S3SEJ8</accession>
<organism evidence="1 2">
    <name type="scientific">Mytilus edulis</name>
    <name type="common">Blue mussel</name>
    <dbReference type="NCBI Taxonomy" id="6550"/>
    <lineage>
        <taxon>Eukaryota</taxon>
        <taxon>Metazoa</taxon>
        <taxon>Spiralia</taxon>
        <taxon>Lophotrochozoa</taxon>
        <taxon>Mollusca</taxon>
        <taxon>Bivalvia</taxon>
        <taxon>Autobranchia</taxon>
        <taxon>Pteriomorphia</taxon>
        <taxon>Mytilida</taxon>
        <taxon>Mytiloidea</taxon>
        <taxon>Mytilidae</taxon>
        <taxon>Mytilinae</taxon>
        <taxon>Mytilus</taxon>
    </lineage>
</organism>
<proteinExistence type="predicted"/>
<protein>
    <submittedName>
        <fullName evidence="1">Uncharacterized protein</fullName>
    </submittedName>
</protein>